<evidence type="ECO:0000313" key="2">
    <source>
        <dbReference type="Proteomes" id="UP000475532"/>
    </source>
</evidence>
<organism evidence="1 2">
    <name type="scientific">Actinomadura bangladeshensis</name>
    <dbReference type="NCBI Taxonomy" id="453573"/>
    <lineage>
        <taxon>Bacteria</taxon>
        <taxon>Bacillati</taxon>
        <taxon>Actinomycetota</taxon>
        <taxon>Actinomycetes</taxon>
        <taxon>Streptosporangiales</taxon>
        <taxon>Thermomonosporaceae</taxon>
        <taxon>Actinomadura</taxon>
    </lineage>
</organism>
<dbReference type="RefSeq" id="WP_163062743.1">
    <property type="nucleotide sequence ID" value="NZ_JAAGLI010001027.1"/>
</dbReference>
<feature type="non-terminal residue" evidence="1">
    <location>
        <position position="1"/>
    </location>
</feature>
<dbReference type="EMBL" id="JAAGLI010001027">
    <property type="protein sequence ID" value="NEA28277.1"/>
    <property type="molecule type" value="Genomic_DNA"/>
</dbReference>
<feature type="non-terminal residue" evidence="1">
    <location>
        <position position="69"/>
    </location>
</feature>
<gene>
    <name evidence="1" type="ORF">G3I70_38140</name>
</gene>
<reference evidence="1 2" key="1">
    <citation type="submission" date="2020-01" db="EMBL/GenBank/DDBJ databases">
        <title>Insect and environment-associated Actinomycetes.</title>
        <authorList>
            <person name="Currrie C."/>
            <person name="Chevrette M."/>
            <person name="Carlson C."/>
            <person name="Stubbendieck R."/>
            <person name="Wendt-Pienkowski E."/>
        </authorList>
    </citation>
    <scope>NUCLEOTIDE SEQUENCE [LARGE SCALE GENOMIC DNA]</scope>
    <source>
        <strain evidence="1 2">SID10258</strain>
    </source>
</reference>
<comment type="caution">
    <text evidence="1">The sequence shown here is derived from an EMBL/GenBank/DDBJ whole genome shotgun (WGS) entry which is preliminary data.</text>
</comment>
<accession>A0A6L9QRY8</accession>
<dbReference type="Proteomes" id="UP000475532">
    <property type="component" value="Unassembled WGS sequence"/>
</dbReference>
<dbReference type="AlphaFoldDB" id="A0A6L9QRY8"/>
<proteinExistence type="predicted"/>
<evidence type="ECO:0000313" key="1">
    <source>
        <dbReference type="EMBL" id="NEA28277.1"/>
    </source>
</evidence>
<sequence length="69" mass="7446">LRVQLMIWRVALLAARGTGPEPDPEALAVPLGGGLPQTSLPLAQMIIEWRLAEDDRPAARAALDAVLRH</sequence>
<protein>
    <submittedName>
        <fullName evidence="1">Uncharacterized protein</fullName>
    </submittedName>
</protein>
<name>A0A6L9QRY8_9ACTN</name>